<organism evidence="1 2">
    <name type="scientific">Symbiodinium microadriaticum</name>
    <name type="common">Dinoflagellate</name>
    <name type="synonym">Zooxanthella microadriatica</name>
    <dbReference type="NCBI Taxonomy" id="2951"/>
    <lineage>
        <taxon>Eukaryota</taxon>
        <taxon>Sar</taxon>
        <taxon>Alveolata</taxon>
        <taxon>Dinophyceae</taxon>
        <taxon>Suessiales</taxon>
        <taxon>Symbiodiniaceae</taxon>
        <taxon>Symbiodinium</taxon>
    </lineage>
</organism>
<dbReference type="EMBL" id="LSRX01000510">
    <property type="protein sequence ID" value="OLP95277.1"/>
    <property type="molecule type" value="Genomic_DNA"/>
</dbReference>
<reference evidence="1 2" key="1">
    <citation type="submission" date="2016-02" db="EMBL/GenBank/DDBJ databases">
        <title>Genome analysis of coral dinoflagellate symbionts highlights evolutionary adaptations to a symbiotic lifestyle.</title>
        <authorList>
            <person name="Aranda M."/>
            <person name="Li Y."/>
            <person name="Liew Y.J."/>
            <person name="Baumgarten S."/>
            <person name="Simakov O."/>
            <person name="Wilson M."/>
            <person name="Piel J."/>
            <person name="Ashoor H."/>
            <person name="Bougouffa S."/>
            <person name="Bajic V.B."/>
            <person name="Ryu T."/>
            <person name="Ravasi T."/>
            <person name="Bayer T."/>
            <person name="Micklem G."/>
            <person name="Kim H."/>
            <person name="Bhak J."/>
            <person name="Lajeunesse T.C."/>
            <person name="Voolstra C.R."/>
        </authorList>
    </citation>
    <scope>NUCLEOTIDE SEQUENCE [LARGE SCALE GENOMIC DNA]</scope>
    <source>
        <strain evidence="1 2">CCMP2467</strain>
    </source>
</reference>
<sequence>MSISWACSSWTAGPSIISISSLSLLRMAGRESVMSISCTCSSCMADQASSAYLSLLFGTSPREHEHQLCVFFEDSRASIISISSLCSLARGRPRERHEHQLHLFLVYGRPGIIGISSFCILAHGRPQEHHENQLRLLFGDSRPSIISMSSVCWPAHGSPQKHHEHQLGLFFVDSRDSIIGISCACSLRTAVPSIITISSVWFLAAGRSRQHHWNQLHLFFADRRANAIRISCAFVGSCESIIGITLRTAGPSIINISSVCSLARESIIGVSCTFSLRTAGASIISRGKPHKASLQSSALVLCGQRAKHHQVHGKHHEHQLRLLFADSRPRIVNISSLGPIADGSRRGPHEHQLRLLSADSPAKHHQHQLRLGFWSLAGREDIMSISCACSSRTGKLIVMMLGRLSMKNRLREYQQHQLHVLFGNRFGKKKASLQLLILMLKASWGDFG</sequence>
<dbReference type="Proteomes" id="UP000186817">
    <property type="component" value="Unassembled WGS sequence"/>
</dbReference>
<accession>A0A1Q9DJB8</accession>
<comment type="caution">
    <text evidence="1">The sequence shown here is derived from an EMBL/GenBank/DDBJ whole genome shotgun (WGS) entry which is preliminary data.</text>
</comment>
<evidence type="ECO:0000313" key="1">
    <source>
        <dbReference type="EMBL" id="OLP95277.1"/>
    </source>
</evidence>
<name>A0A1Q9DJB8_SYMMI</name>
<gene>
    <name evidence="1" type="ORF">AK812_SmicGene22637</name>
</gene>
<protein>
    <submittedName>
        <fullName evidence="1">Uncharacterized protein</fullName>
    </submittedName>
</protein>
<keyword evidence="2" id="KW-1185">Reference proteome</keyword>
<dbReference type="AlphaFoldDB" id="A0A1Q9DJB8"/>
<evidence type="ECO:0000313" key="2">
    <source>
        <dbReference type="Proteomes" id="UP000186817"/>
    </source>
</evidence>
<proteinExistence type="predicted"/>